<dbReference type="EMBL" id="CALNXK010000598">
    <property type="protein sequence ID" value="CAH3188195.1"/>
    <property type="molecule type" value="Genomic_DNA"/>
</dbReference>
<name>A0ABN8SAE4_9CNID</name>
<gene>
    <name evidence="1" type="ORF">PLOB_00039175</name>
</gene>
<accession>A0ABN8SAE4</accession>
<evidence type="ECO:0000313" key="1">
    <source>
        <dbReference type="EMBL" id="CAH3188195.1"/>
    </source>
</evidence>
<protein>
    <submittedName>
        <fullName evidence="1">Uncharacterized protein</fullName>
    </submittedName>
</protein>
<reference evidence="1 2" key="1">
    <citation type="submission" date="2022-05" db="EMBL/GenBank/DDBJ databases">
        <authorList>
            <consortium name="Genoscope - CEA"/>
            <person name="William W."/>
        </authorList>
    </citation>
    <scope>NUCLEOTIDE SEQUENCE [LARGE SCALE GENOMIC DNA]</scope>
</reference>
<dbReference type="Proteomes" id="UP001159405">
    <property type="component" value="Unassembled WGS sequence"/>
</dbReference>
<proteinExistence type="predicted"/>
<sequence>MVICLRFREAYFKCIEKGSAKGGNVNELQTQPMNAPSNQNSTVEDYTPVYVTATMHHLKMVMVKTLNHPQPLPHIRSLWLSKELSSQIFHIPCEVDTGTSSNILPLDKANSLLEQIPSWDNRQ</sequence>
<comment type="caution">
    <text evidence="1">The sequence shown here is derived from an EMBL/GenBank/DDBJ whole genome shotgun (WGS) entry which is preliminary data.</text>
</comment>
<organism evidence="1 2">
    <name type="scientific">Porites lobata</name>
    <dbReference type="NCBI Taxonomy" id="104759"/>
    <lineage>
        <taxon>Eukaryota</taxon>
        <taxon>Metazoa</taxon>
        <taxon>Cnidaria</taxon>
        <taxon>Anthozoa</taxon>
        <taxon>Hexacorallia</taxon>
        <taxon>Scleractinia</taxon>
        <taxon>Fungiina</taxon>
        <taxon>Poritidae</taxon>
        <taxon>Porites</taxon>
    </lineage>
</organism>
<keyword evidence="2" id="KW-1185">Reference proteome</keyword>
<evidence type="ECO:0000313" key="2">
    <source>
        <dbReference type="Proteomes" id="UP001159405"/>
    </source>
</evidence>